<protein>
    <submittedName>
        <fullName evidence="1">Uncharacterized protein</fullName>
    </submittedName>
</protein>
<organism evidence="1">
    <name type="scientific">bioreactor metagenome</name>
    <dbReference type="NCBI Taxonomy" id="1076179"/>
    <lineage>
        <taxon>unclassified sequences</taxon>
        <taxon>metagenomes</taxon>
        <taxon>ecological metagenomes</taxon>
    </lineage>
</organism>
<evidence type="ECO:0000313" key="1">
    <source>
        <dbReference type="EMBL" id="MPM34000.1"/>
    </source>
</evidence>
<sequence>MAGIIDVHRMDQRIIRCLLPDQVIAIRNQVTVRVMIFVIKNALFDEGIRIQLDSILHHLKRRMIVELAHPVVAGRPRLEPVFLGDFKNTPFFGTADCAVRGDAIFCSRHSRLQDFIQRP</sequence>
<dbReference type="EMBL" id="VSSQ01006834">
    <property type="protein sequence ID" value="MPM34000.1"/>
    <property type="molecule type" value="Genomic_DNA"/>
</dbReference>
<accession>A0A644YZG8</accession>
<comment type="caution">
    <text evidence="1">The sequence shown here is derived from an EMBL/GenBank/DDBJ whole genome shotgun (WGS) entry which is preliminary data.</text>
</comment>
<dbReference type="AlphaFoldDB" id="A0A644YZG8"/>
<proteinExistence type="predicted"/>
<gene>
    <name evidence="1" type="ORF">SDC9_80581</name>
</gene>
<reference evidence="1" key="1">
    <citation type="submission" date="2019-08" db="EMBL/GenBank/DDBJ databases">
        <authorList>
            <person name="Kucharzyk K."/>
            <person name="Murdoch R.W."/>
            <person name="Higgins S."/>
            <person name="Loffler F."/>
        </authorList>
    </citation>
    <scope>NUCLEOTIDE SEQUENCE</scope>
</reference>
<name>A0A644YZG8_9ZZZZ</name>